<evidence type="ECO:0000313" key="1">
    <source>
        <dbReference type="EMBL" id="MCM2580022.1"/>
    </source>
</evidence>
<name>A0ABT0XE25_9ACTN</name>
<dbReference type="RefSeq" id="WP_251418474.1">
    <property type="nucleotide sequence ID" value="NZ_JAMQGM010000049.1"/>
</dbReference>
<reference evidence="1" key="1">
    <citation type="journal article" date="2023" name="Int. J. Syst. Evol. Microbiol.">
        <title>Streptomyces meridianus sp. nov. isolated from brackish water of the Tagus estuary in Alcochete, Portugal.</title>
        <authorList>
            <person name="Santos J.D.N."/>
            <person name="Klimek D."/>
            <person name="Calusinska M."/>
            <person name="Lobo Da Cunha A."/>
            <person name="Catita J."/>
            <person name="Goncalves H."/>
            <person name="Gonzalez I."/>
            <person name="Reyes F."/>
            <person name="Lage O.M."/>
        </authorList>
    </citation>
    <scope>NUCLEOTIDE SEQUENCE</scope>
    <source>
        <strain evidence="1">MTZ3.1</strain>
    </source>
</reference>
<gene>
    <name evidence="1" type="ORF">M1E25_22185</name>
</gene>
<dbReference type="EMBL" id="JAMQGM010000049">
    <property type="protein sequence ID" value="MCM2580022.1"/>
    <property type="molecule type" value="Genomic_DNA"/>
</dbReference>
<protein>
    <submittedName>
        <fullName evidence="1">Uncharacterized protein</fullName>
    </submittedName>
</protein>
<sequence>MGIHVCSLKNSQAQKIPPGETYTMVRFPFDADGEPYDRYRMHQPDQPDDVHAMYGDPRSGLIWPSADGWGSLTAMLHWEDGSYTETRDRFVRDPLGLFGAPDSTATEDHATTPGGNYHHKSHEMFVHPGIPVGLMVRHNSSRSLLLTFAEFKLAIHPLD</sequence>
<proteinExistence type="predicted"/>
<keyword evidence="2" id="KW-1185">Reference proteome</keyword>
<accession>A0ABT0XE25</accession>
<organism evidence="1 2">
    <name type="scientific">Streptomyces meridianus</name>
    <dbReference type="NCBI Taxonomy" id="2938945"/>
    <lineage>
        <taxon>Bacteria</taxon>
        <taxon>Bacillati</taxon>
        <taxon>Actinomycetota</taxon>
        <taxon>Actinomycetes</taxon>
        <taxon>Kitasatosporales</taxon>
        <taxon>Streptomycetaceae</taxon>
        <taxon>Streptomyces</taxon>
    </lineage>
</organism>
<evidence type="ECO:0000313" key="2">
    <source>
        <dbReference type="Proteomes" id="UP001167160"/>
    </source>
</evidence>
<dbReference type="Proteomes" id="UP001167160">
    <property type="component" value="Unassembled WGS sequence"/>
</dbReference>
<comment type="caution">
    <text evidence="1">The sequence shown here is derived from an EMBL/GenBank/DDBJ whole genome shotgun (WGS) entry which is preliminary data.</text>
</comment>